<feature type="compositionally biased region" description="Acidic residues" evidence="4">
    <location>
        <begin position="193"/>
        <end position="204"/>
    </location>
</feature>
<keyword evidence="7" id="KW-1185">Reference proteome</keyword>
<sequence>PGDPQLVSMIVGHLKTQGLFDQFRRDCLADVDTKPAYLNLKQRVDNFVSNHLSNHTWSPHLNKNQLRNNIRQLVLQSGMLEQGVDRIVAQVVDPKNHIFRPQVERAVREFLSPGSCSEKPRLHPPPTEPKPESSTIEQVTSSAPATTSAGDAMSILDTITTLNQEASVRASSSTEKVRKGQISDETTQLQLEEGVEDMNVVEEGDSSHSERKTEEGIQELASEVKMEESQDQMDLGREGFVEEVKMEEEKSGAQELMEENKDKALGKTAGRPEEDHSDDVMKSVYQAKQKAKEKIKIFGVLNQREVVNILCCNVKYSLEDSDLEGLSDITVSSVHTSDLSSLEGQSEDDQHQSDSSEEGELPPDDEDDKEKQGGDAGEEQKPRRKAYVHKPFLYSRYYSDSDDEVTVEERRRSAAKDKEERLLKRQK</sequence>
<evidence type="ECO:0000256" key="4">
    <source>
        <dbReference type="SAM" id="MobiDB-lite"/>
    </source>
</evidence>
<protein>
    <recommendedName>
        <fullName evidence="5">BOD1/SHG1 domain-containing protein</fullName>
    </recommendedName>
</protein>
<organism evidence="6 7">
    <name type="scientific">Tetraodon nigroviridis</name>
    <name type="common">Spotted green pufferfish</name>
    <name type="synonym">Chelonodon nigroviridis</name>
    <dbReference type="NCBI Taxonomy" id="99883"/>
    <lineage>
        <taxon>Eukaryota</taxon>
        <taxon>Metazoa</taxon>
        <taxon>Chordata</taxon>
        <taxon>Craniata</taxon>
        <taxon>Vertebrata</taxon>
        <taxon>Euteleostomi</taxon>
        <taxon>Actinopterygii</taxon>
        <taxon>Neopterygii</taxon>
        <taxon>Teleostei</taxon>
        <taxon>Neoteleostei</taxon>
        <taxon>Acanthomorphata</taxon>
        <taxon>Eupercaria</taxon>
        <taxon>Tetraodontiformes</taxon>
        <taxon>Tetradontoidea</taxon>
        <taxon>Tetraodontidae</taxon>
        <taxon>Tetraodon</taxon>
    </lineage>
</organism>
<dbReference type="GeneTree" id="ENSGT00940000156198"/>
<proteinExistence type="inferred from homology"/>
<feature type="compositionally biased region" description="Polar residues" evidence="4">
    <location>
        <begin position="333"/>
        <end position="342"/>
    </location>
</feature>
<dbReference type="OMA" id="NTASDAM"/>
<name>H3DE63_TETNG</name>
<dbReference type="Proteomes" id="UP000007303">
    <property type="component" value="Unassembled WGS sequence"/>
</dbReference>
<feature type="compositionally biased region" description="Basic and acidic residues" evidence="4">
    <location>
        <begin position="407"/>
        <end position="427"/>
    </location>
</feature>
<comment type="subcellular location">
    <subcellularLocation>
        <location evidence="1">Chromosome</location>
    </subcellularLocation>
</comment>
<reference evidence="6" key="2">
    <citation type="submission" date="2025-08" db="UniProtKB">
        <authorList>
            <consortium name="Ensembl"/>
        </authorList>
    </citation>
    <scope>IDENTIFICATION</scope>
</reference>
<dbReference type="Ensembl" id="ENSTNIT00000019034.1">
    <property type="protein sequence ID" value="ENSTNIP00000018806.1"/>
    <property type="gene ID" value="ENSTNIG00000015731.1"/>
</dbReference>
<dbReference type="AlphaFoldDB" id="H3DE63"/>
<dbReference type="InParanoid" id="H3DE63"/>
<evidence type="ECO:0000313" key="6">
    <source>
        <dbReference type="Ensembl" id="ENSTNIP00000018806.1"/>
    </source>
</evidence>
<feature type="region of interest" description="Disordered" evidence="4">
    <location>
        <begin position="111"/>
        <end position="151"/>
    </location>
</feature>
<feature type="domain" description="BOD1/SHG1" evidence="5">
    <location>
        <begin position="10"/>
        <end position="104"/>
    </location>
</feature>
<feature type="region of interest" description="Disordered" evidence="4">
    <location>
        <begin position="333"/>
        <end position="387"/>
    </location>
</feature>
<dbReference type="Pfam" id="PF05205">
    <property type="entry name" value="COMPASS-Shg1"/>
    <property type="match status" value="1"/>
</dbReference>
<comment type="similarity">
    <text evidence="2">Belongs to the BOD1 family.</text>
</comment>
<dbReference type="PANTHER" id="PTHR47391">
    <property type="entry name" value="BIORIENTATION OF CHROMOSOMES IN CELL DIVISION 1 LIKE 1"/>
    <property type="match status" value="1"/>
</dbReference>
<dbReference type="HOGENOM" id="CLU_035781_0_0_1"/>
<evidence type="ECO:0000256" key="1">
    <source>
        <dbReference type="ARBA" id="ARBA00004286"/>
    </source>
</evidence>
<keyword evidence="3" id="KW-0158">Chromosome</keyword>
<evidence type="ECO:0000256" key="2">
    <source>
        <dbReference type="ARBA" id="ARBA00008463"/>
    </source>
</evidence>
<feature type="compositionally biased region" description="Acidic residues" evidence="4">
    <location>
        <begin position="355"/>
        <end position="368"/>
    </location>
</feature>
<accession>H3DE63</accession>
<feature type="compositionally biased region" description="Polar residues" evidence="4">
    <location>
        <begin position="136"/>
        <end position="149"/>
    </location>
</feature>
<dbReference type="STRING" id="99883.ENSTNIP00000018806"/>
<dbReference type="InterPro" id="IPR055264">
    <property type="entry name" value="BOD1/SHG1_dom"/>
</dbReference>
<dbReference type="InterPro" id="IPR043244">
    <property type="entry name" value="BOD1L1"/>
</dbReference>
<evidence type="ECO:0000256" key="3">
    <source>
        <dbReference type="ARBA" id="ARBA00022454"/>
    </source>
</evidence>
<dbReference type="GO" id="GO:0005694">
    <property type="term" value="C:chromosome"/>
    <property type="evidence" value="ECO:0007669"/>
    <property type="project" value="UniProtKB-SubCell"/>
</dbReference>
<evidence type="ECO:0000313" key="7">
    <source>
        <dbReference type="Proteomes" id="UP000007303"/>
    </source>
</evidence>
<evidence type="ECO:0000259" key="5">
    <source>
        <dbReference type="Pfam" id="PF05205"/>
    </source>
</evidence>
<reference evidence="6" key="3">
    <citation type="submission" date="2025-09" db="UniProtKB">
        <authorList>
            <consortium name="Ensembl"/>
        </authorList>
    </citation>
    <scope>IDENTIFICATION</scope>
</reference>
<feature type="region of interest" description="Disordered" evidence="4">
    <location>
        <begin position="166"/>
        <end position="215"/>
    </location>
</feature>
<reference evidence="7" key="1">
    <citation type="journal article" date="2004" name="Nature">
        <title>Genome duplication in the teleost fish Tetraodon nigroviridis reveals the early vertebrate proto-karyotype.</title>
        <authorList>
            <person name="Jaillon O."/>
            <person name="Aury J.-M."/>
            <person name="Brunet F."/>
            <person name="Petit J.-L."/>
            <person name="Stange-Thomann N."/>
            <person name="Mauceli E."/>
            <person name="Bouneau L."/>
            <person name="Fischer C."/>
            <person name="Ozouf-Costaz C."/>
            <person name="Bernot A."/>
            <person name="Nicaud S."/>
            <person name="Jaffe D."/>
            <person name="Fisher S."/>
            <person name="Lutfalla G."/>
            <person name="Dossat C."/>
            <person name="Segurens B."/>
            <person name="Dasilva C."/>
            <person name="Salanoubat M."/>
            <person name="Levy M."/>
            <person name="Boudet N."/>
            <person name="Castellano S."/>
            <person name="Anthouard V."/>
            <person name="Jubin C."/>
            <person name="Castelli V."/>
            <person name="Katinka M."/>
            <person name="Vacherie B."/>
            <person name="Biemont C."/>
            <person name="Skalli Z."/>
            <person name="Cattolico L."/>
            <person name="Poulain J."/>
            <person name="De Berardinis V."/>
            <person name="Cruaud C."/>
            <person name="Duprat S."/>
            <person name="Brottier P."/>
            <person name="Coutanceau J.-P."/>
            <person name="Gouzy J."/>
            <person name="Parra G."/>
            <person name="Lardier G."/>
            <person name="Chapple C."/>
            <person name="McKernan K.J."/>
            <person name="McEwan P."/>
            <person name="Bosak S."/>
            <person name="Kellis M."/>
            <person name="Volff J.-N."/>
            <person name="Guigo R."/>
            <person name="Zody M.C."/>
            <person name="Mesirov J."/>
            <person name="Lindblad-Toh K."/>
            <person name="Birren B."/>
            <person name="Nusbaum C."/>
            <person name="Kahn D."/>
            <person name="Robinson-Rechavi M."/>
            <person name="Laudet V."/>
            <person name="Schachter V."/>
            <person name="Quetier F."/>
            <person name="Saurin W."/>
            <person name="Scarpelli C."/>
            <person name="Wincker P."/>
            <person name="Lander E.S."/>
            <person name="Weissenbach J."/>
            <person name="Roest Crollius H."/>
        </authorList>
    </citation>
    <scope>NUCLEOTIDE SEQUENCE [LARGE SCALE GENOMIC DNA]</scope>
</reference>
<feature type="region of interest" description="Disordered" evidence="4">
    <location>
        <begin position="245"/>
        <end position="280"/>
    </location>
</feature>
<feature type="region of interest" description="Disordered" evidence="4">
    <location>
        <begin position="399"/>
        <end position="427"/>
    </location>
</feature>
<dbReference type="PANTHER" id="PTHR47391:SF1">
    <property type="entry name" value="BIORIENTATION OF CHROMOSOMES IN CELL DIVISION 1 LIKE 1"/>
    <property type="match status" value="1"/>
</dbReference>
<feature type="compositionally biased region" description="Basic and acidic residues" evidence="4">
    <location>
        <begin position="369"/>
        <end position="381"/>
    </location>
</feature>
<feature type="compositionally biased region" description="Basic and acidic residues" evidence="4">
    <location>
        <begin position="205"/>
        <end position="215"/>
    </location>
</feature>